<reference evidence="3 4" key="1">
    <citation type="journal article" date="2020" name="bioRxiv">
        <title>Sequence and annotation of 42 cannabis genomes reveals extensive copy number variation in cannabinoid synthesis and pathogen resistance genes.</title>
        <authorList>
            <person name="Mckernan K.J."/>
            <person name="Helbert Y."/>
            <person name="Kane L.T."/>
            <person name="Ebling H."/>
            <person name="Zhang L."/>
            <person name="Liu B."/>
            <person name="Eaton Z."/>
            <person name="Mclaughlin S."/>
            <person name="Kingan S."/>
            <person name="Baybayan P."/>
            <person name="Concepcion G."/>
            <person name="Jordan M."/>
            <person name="Riva A."/>
            <person name="Barbazuk W."/>
            <person name="Harkins T."/>
        </authorList>
    </citation>
    <scope>NUCLEOTIDE SEQUENCE [LARGE SCALE GENOMIC DNA]</scope>
    <source>
        <strain evidence="3 4">cv. Jamaican Lion 4</strain>
        <strain evidence="2">Father</strain>
        <strain evidence="1">Mother</strain>
        <tissue evidence="1">Leaf</tissue>
    </source>
</reference>
<dbReference type="PANTHER" id="PTHR13382:SF22">
    <property type="entry name" value="F-BOX PROTEIN SKIP14"/>
    <property type="match status" value="1"/>
</dbReference>
<dbReference type="InterPro" id="IPR032675">
    <property type="entry name" value="LRR_dom_sf"/>
</dbReference>
<sequence>MALNFSHRPIFPAHLAEDRVVSPIRISNGYLLEGISENNGDSLWLSNREIENPFDYGRERFERGGAQESVSNDVLDLLPSDPFGMDISTTFTAITGWLEDLEVDYGGYGRDEVGSSGGSYQLFAELNFIWNKAMKFQASPQNAAFDHTSNIANGFGCLDGKSGGPPASCSSDCGSSSAVDSIQNFGNVNWDVATQQPDKCGVEDVIWSSEDVGSHSALHFALGYLGLRDLLVAERVCKTLLSTVRSDTLLWKCIHIDQPLNEKITDDVLLQLTNRAQGNLKSLSLVECPRITDDGLRRVIESNPKLSKLSVPGCTRLSIEGILNSLRAFKSMGAQGVKHLRIGGLYGVTPKHFEELKTLLGADGQIQQSARKPRYYNRKNLYLSCDDDNDLDVEMCPRCENLRLVYDCPVEACQGKDHATQLCRACTLCIARCVQCGRCINDSEYEETFCLELLCSVCLTADCPENQDRMVGASKPVATTIEKNSNVHLHG</sequence>
<dbReference type="Gene3D" id="3.80.10.10">
    <property type="entry name" value="Ribonuclease Inhibitor"/>
    <property type="match status" value="1"/>
</dbReference>
<evidence type="ECO:0000313" key="1">
    <source>
        <dbReference type="EMBL" id="KAF4378759.1"/>
    </source>
</evidence>
<organism evidence="1 3">
    <name type="scientific">Cannabis sativa</name>
    <name type="common">Hemp</name>
    <name type="synonym">Marijuana</name>
    <dbReference type="NCBI Taxonomy" id="3483"/>
    <lineage>
        <taxon>Eukaryota</taxon>
        <taxon>Viridiplantae</taxon>
        <taxon>Streptophyta</taxon>
        <taxon>Embryophyta</taxon>
        <taxon>Tracheophyta</taxon>
        <taxon>Spermatophyta</taxon>
        <taxon>Magnoliopsida</taxon>
        <taxon>eudicotyledons</taxon>
        <taxon>Gunneridae</taxon>
        <taxon>Pentapetalae</taxon>
        <taxon>rosids</taxon>
        <taxon>fabids</taxon>
        <taxon>Rosales</taxon>
        <taxon>Cannabaceae</taxon>
        <taxon>Cannabis</taxon>
    </lineage>
</organism>
<dbReference type="SUPFAM" id="SSF81383">
    <property type="entry name" value="F-box domain"/>
    <property type="match status" value="1"/>
</dbReference>
<name>A0A7J6G9J1_CANSA</name>
<dbReference type="EMBL" id="JAATIP010000071">
    <property type="protein sequence ID" value="KAF4378759.1"/>
    <property type="molecule type" value="Genomic_DNA"/>
</dbReference>
<dbReference type="Proteomes" id="UP000583929">
    <property type="component" value="Unassembled WGS sequence"/>
</dbReference>
<comment type="caution">
    <text evidence="1">The sequence shown here is derived from an EMBL/GenBank/DDBJ whole genome shotgun (WGS) entry which is preliminary data.</text>
</comment>
<accession>A0A7J6G9J1</accession>
<evidence type="ECO:0000313" key="2">
    <source>
        <dbReference type="EMBL" id="KAF4404847.1"/>
    </source>
</evidence>
<evidence type="ECO:0000313" key="4">
    <source>
        <dbReference type="Proteomes" id="UP000583929"/>
    </source>
</evidence>
<dbReference type="SUPFAM" id="SSF52047">
    <property type="entry name" value="RNI-like"/>
    <property type="match status" value="1"/>
</dbReference>
<dbReference type="AlphaFoldDB" id="A0A7J6G9J1"/>
<evidence type="ECO:0008006" key="5">
    <source>
        <dbReference type="Google" id="ProtNLM"/>
    </source>
</evidence>
<dbReference type="PANTHER" id="PTHR13382">
    <property type="entry name" value="MITOCHONDRIAL ATP SYNTHASE COUPLING FACTOR B"/>
    <property type="match status" value="1"/>
</dbReference>
<dbReference type="InterPro" id="IPR050648">
    <property type="entry name" value="F-box_LRR-repeat"/>
</dbReference>
<dbReference type="SMART" id="SM00367">
    <property type="entry name" value="LRR_CC"/>
    <property type="match status" value="2"/>
</dbReference>
<evidence type="ECO:0000313" key="3">
    <source>
        <dbReference type="Proteomes" id="UP000525078"/>
    </source>
</evidence>
<protein>
    <recommendedName>
        <fullName evidence="5">F-box protein SKIP14</fullName>
    </recommendedName>
</protein>
<dbReference type="Proteomes" id="UP000525078">
    <property type="component" value="Unassembled WGS sequence"/>
</dbReference>
<proteinExistence type="predicted"/>
<gene>
    <name evidence="1" type="ORF">F8388_006210</name>
    <name evidence="2" type="ORF">G4B88_006233</name>
</gene>
<dbReference type="GO" id="GO:0005737">
    <property type="term" value="C:cytoplasm"/>
    <property type="evidence" value="ECO:0007669"/>
    <property type="project" value="TreeGrafter"/>
</dbReference>
<dbReference type="InterPro" id="IPR036047">
    <property type="entry name" value="F-box-like_dom_sf"/>
</dbReference>
<dbReference type="EMBL" id="JAATIQ010000001">
    <property type="protein sequence ID" value="KAF4404847.1"/>
    <property type="molecule type" value="Genomic_DNA"/>
</dbReference>
<dbReference type="InterPro" id="IPR006553">
    <property type="entry name" value="Leu-rich_rpt_Cys-con_subtyp"/>
</dbReference>
<keyword evidence="4" id="KW-1185">Reference proteome</keyword>